<accession>A0A6A3ZZ96</accession>
<evidence type="ECO:0000313" key="7">
    <source>
        <dbReference type="EMBL" id="KAE9175960.1"/>
    </source>
</evidence>
<evidence type="ECO:0000313" key="16">
    <source>
        <dbReference type="Proteomes" id="UP000441208"/>
    </source>
</evidence>
<feature type="region of interest" description="Disordered" evidence="1">
    <location>
        <begin position="29"/>
        <end position="53"/>
    </location>
</feature>
<organism evidence="8 14">
    <name type="scientific">Phytophthora fragariae</name>
    <dbReference type="NCBI Taxonomy" id="53985"/>
    <lineage>
        <taxon>Eukaryota</taxon>
        <taxon>Sar</taxon>
        <taxon>Stramenopiles</taxon>
        <taxon>Oomycota</taxon>
        <taxon>Peronosporomycetes</taxon>
        <taxon>Peronosporales</taxon>
        <taxon>Peronosporaceae</taxon>
        <taxon>Phytophthora</taxon>
    </lineage>
</organism>
<dbReference type="Proteomes" id="UP000488956">
    <property type="component" value="Unassembled WGS sequence"/>
</dbReference>
<feature type="compositionally biased region" description="Basic and acidic residues" evidence="1">
    <location>
        <begin position="326"/>
        <end position="335"/>
    </location>
</feature>
<keyword evidence="12" id="KW-1185">Reference proteome</keyword>
<evidence type="ECO:0000313" key="8">
    <source>
        <dbReference type="EMBL" id="KAE9247763.1"/>
    </source>
</evidence>
<evidence type="ECO:0000313" key="5">
    <source>
        <dbReference type="EMBL" id="KAE9131202.1"/>
    </source>
</evidence>
<proteinExistence type="predicted"/>
<dbReference type="Proteomes" id="UP000441208">
    <property type="component" value="Unassembled WGS sequence"/>
</dbReference>
<dbReference type="AlphaFoldDB" id="A0A6A3ZZ96"/>
<feature type="region of interest" description="Disordered" evidence="1">
    <location>
        <begin position="85"/>
        <end position="240"/>
    </location>
</feature>
<comment type="caution">
    <text evidence="8">The sequence shown here is derived from an EMBL/GenBank/DDBJ whole genome shotgun (WGS) entry which is preliminary data.</text>
</comment>
<dbReference type="EMBL" id="QXGF01000017">
    <property type="protein sequence ID" value="KAE8949686.1"/>
    <property type="molecule type" value="Genomic_DNA"/>
</dbReference>
<feature type="compositionally biased region" description="Low complexity" evidence="1">
    <location>
        <begin position="180"/>
        <end position="190"/>
    </location>
</feature>
<evidence type="ECO:0000313" key="15">
    <source>
        <dbReference type="Proteomes" id="UP000440732"/>
    </source>
</evidence>
<evidence type="ECO:0000256" key="1">
    <source>
        <dbReference type="SAM" id="MobiDB-lite"/>
    </source>
</evidence>
<feature type="compositionally biased region" description="Basic and acidic residues" evidence="1">
    <location>
        <begin position="85"/>
        <end position="95"/>
    </location>
</feature>
<evidence type="ECO:0000313" key="18">
    <source>
        <dbReference type="Proteomes" id="UP000486351"/>
    </source>
</evidence>
<dbReference type="EMBL" id="QXGB01003274">
    <property type="protein sequence ID" value="KAE9171715.1"/>
    <property type="molecule type" value="Genomic_DNA"/>
</dbReference>
<gene>
    <name evidence="10" type="ORF">PF001_g1206</name>
    <name evidence="8" type="ORF">PF002_g6105</name>
    <name evidence="7" type="ORF">PF004_g26236</name>
    <name evidence="6" type="ORF">PF005_g27030</name>
    <name evidence="4" type="ORF">PF006_g26645</name>
    <name evidence="5" type="ORF">PF007_g4248</name>
    <name evidence="9" type="ORF">PF008_g25317</name>
    <name evidence="2" type="ORF">PF009_g806</name>
    <name evidence="3" type="ORF">PF010_g26771</name>
</gene>
<evidence type="ECO:0000313" key="9">
    <source>
        <dbReference type="EMBL" id="KAE9291490.1"/>
    </source>
</evidence>
<feature type="compositionally biased region" description="Polar residues" evidence="1">
    <location>
        <begin position="394"/>
        <end position="406"/>
    </location>
</feature>
<evidence type="ECO:0000313" key="3">
    <source>
        <dbReference type="EMBL" id="KAE9069148.1"/>
    </source>
</evidence>
<feature type="compositionally biased region" description="Polar residues" evidence="1">
    <location>
        <begin position="285"/>
        <end position="298"/>
    </location>
</feature>
<protein>
    <submittedName>
        <fullName evidence="8">Uncharacterized protein</fullName>
    </submittedName>
</protein>
<feature type="compositionally biased region" description="Polar residues" evidence="1">
    <location>
        <begin position="169"/>
        <end position="179"/>
    </location>
</feature>
<dbReference type="Proteomes" id="UP000486351">
    <property type="component" value="Unassembled WGS sequence"/>
</dbReference>
<dbReference type="EMBL" id="QXFY01002858">
    <property type="protein sequence ID" value="KAE9291490.1"/>
    <property type="molecule type" value="Genomic_DNA"/>
</dbReference>
<evidence type="ECO:0000313" key="19">
    <source>
        <dbReference type="Proteomes" id="UP000488956"/>
    </source>
</evidence>
<evidence type="ECO:0000313" key="10">
    <source>
        <dbReference type="EMBL" id="KAE9328844.1"/>
    </source>
</evidence>
<dbReference type="Proteomes" id="UP000433483">
    <property type="component" value="Unassembled WGS sequence"/>
</dbReference>
<reference evidence="11 12" key="1">
    <citation type="submission" date="2018-08" db="EMBL/GenBank/DDBJ databases">
        <title>Genomic investigation of the strawberry pathogen Phytophthora fragariae indicates pathogenicity is determined by transcriptional variation in three key races.</title>
        <authorList>
            <person name="Adams T.M."/>
            <person name="Armitage A.D."/>
            <person name="Sobczyk M.K."/>
            <person name="Bates H.J."/>
            <person name="Dunwell J.M."/>
            <person name="Nellist C.F."/>
            <person name="Harrison R.J."/>
        </authorList>
    </citation>
    <scope>NUCLEOTIDE SEQUENCE [LARGE SCALE GENOMIC DNA]</scope>
    <source>
        <strain evidence="10 13">A4</strain>
        <strain evidence="8 14">BC-1</strain>
        <strain evidence="7 17">BC-23</strain>
        <strain evidence="6 12">NOV-27</strain>
        <strain evidence="4 15">NOV-5</strain>
        <strain evidence="5 16">NOV-71</strain>
        <strain evidence="9 18">NOV-77</strain>
        <strain evidence="2 11">NOV-9</strain>
        <strain evidence="3 19">ONT-3</strain>
    </source>
</reference>
<evidence type="ECO:0000313" key="4">
    <source>
        <dbReference type="EMBL" id="KAE9083655.1"/>
    </source>
</evidence>
<dbReference type="EMBL" id="QXGE01000028">
    <property type="protein sequence ID" value="KAE9328844.1"/>
    <property type="molecule type" value="Genomic_DNA"/>
</dbReference>
<feature type="compositionally biased region" description="Acidic residues" evidence="1">
    <location>
        <begin position="117"/>
        <end position="136"/>
    </location>
</feature>
<evidence type="ECO:0000313" key="11">
    <source>
        <dbReference type="Proteomes" id="UP000429523"/>
    </source>
</evidence>
<dbReference type="Proteomes" id="UP000440367">
    <property type="component" value="Unassembled WGS sequence"/>
</dbReference>
<dbReference type="EMBL" id="QXFX01003416">
    <property type="protein sequence ID" value="KAE9069148.1"/>
    <property type="molecule type" value="Genomic_DNA"/>
</dbReference>
<feature type="compositionally biased region" description="Low complexity" evidence="1">
    <location>
        <begin position="256"/>
        <end position="270"/>
    </location>
</feature>
<evidence type="ECO:0000313" key="13">
    <source>
        <dbReference type="Proteomes" id="UP000437068"/>
    </source>
</evidence>
<evidence type="ECO:0000313" key="14">
    <source>
        <dbReference type="Proteomes" id="UP000440367"/>
    </source>
</evidence>
<dbReference type="EMBL" id="QXFZ01000133">
    <property type="protein sequence ID" value="KAE9131202.1"/>
    <property type="molecule type" value="Genomic_DNA"/>
</dbReference>
<feature type="compositionally biased region" description="Polar residues" evidence="1">
    <location>
        <begin position="456"/>
        <end position="466"/>
    </location>
</feature>
<dbReference type="Proteomes" id="UP000440732">
    <property type="component" value="Unassembled WGS sequence"/>
</dbReference>
<feature type="compositionally biased region" description="Basic and acidic residues" evidence="1">
    <location>
        <begin position="105"/>
        <end position="116"/>
    </location>
</feature>
<evidence type="ECO:0000313" key="17">
    <source>
        <dbReference type="Proteomes" id="UP000476176"/>
    </source>
</evidence>
<dbReference type="EMBL" id="QXGD01000208">
    <property type="protein sequence ID" value="KAE9247763.1"/>
    <property type="molecule type" value="Genomic_DNA"/>
</dbReference>
<dbReference type="Proteomes" id="UP000429523">
    <property type="component" value="Unassembled WGS sequence"/>
</dbReference>
<dbReference type="EMBL" id="QXGC01003407">
    <property type="protein sequence ID" value="KAE9175960.1"/>
    <property type="molecule type" value="Genomic_DNA"/>
</dbReference>
<dbReference type="OrthoDB" id="10256179at2759"/>
<evidence type="ECO:0000313" key="6">
    <source>
        <dbReference type="EMBL" id="KAE9171715.1"/>
    </source>
</evidence>
<evidence type="ECO:0000313" key="12">
    <source>
        <dbReference type="Proteomes" id="UP000433483"/>
    </source>
</evidence>
<feature type="region of interest" description="Disordered" evidence="1">
    <location>
        <begin position="255"/>
        <end position="484"/>
    </location>
</feature>
<dbReference type="Proteomes" id="UP000476176">
    <property type="component" value="Unassembled WGS sequence"/>
</dbReference>
<dbReference type="EMBL" id="QXGA01003405">
    <property type="protein sequence ID" value="KAE9083655.1"/>
    <property type="molecule type" value="Genomic_DNA"/>
</dbReference>
<name>A0A6A3ZZ96_9STRA</name>
<dbReference type="Proteomes" id="UP000437068">
    <property type="component" value="Unassembled WGS sequence"/>
</dbReference>
<sequence>MADRLIHQRVFKVSKELNRLDMLCNQHRRQTGHHDGLPDWEQPRTPAGKASTRHQRTPAFFAWDEASWQTQTPQKVVRRLDMTPAREREAAEPVPERSPFGSSSEDGRVLSLHVEDEGMDEDSAIEVDSEGEEEQPIDGVRTVAVSPAKEDILDRGASSPAAAAAVQMRASNPSLSVDASSSPYRSSSNPRYRHGRRLLESDATVPSLRSRGNAAGVTTEQADRYRMSRSSGKRFRSPAKPTSLWGDLCNSYIHQSSGNSTSSSRNASSFSHKRLARTAAERTFGGSSVFPTLNTDTYNWPPGERQSVLTGSDARNVANQAVREFLGGRDEETKQSELPVPPRQRSVDKGRLVPATEAGEDALSTGSNKKSKRVSFGSKIMYQQPRTLPVLADKTTQTDDSLLTTRSARKQRSDQANEAGRYPACDATVGDSERPRKVPRGPENSSVPAPQRNYRRASSSFSQHLTNPILLNPRYPPEPATFRGRSAYSSAFNDRLAWR</sequence>
<evidence type="ECO:0000313" key="2">
    <source>
        <dbReference type="EMBL" id="KAE8949686.1"/>
    </source>
</evidence>